<evidence type="ECO:0000313" key="3">
    <source>
        <dbReference type="Proteomes" id="UP001281761"/>
    </source>
</evidence>
<keyword evidence="1" id="KW-1133">Transmembrane helix</keyword>
<comment type="caution">
    <text evidence="2">The sequence shown here is derived from an EMBL/GenBank/DDBJ whole genome shotgun (WGS) entry which is preliminary data.</text>
</comment>
<reference evidence="2 3" key="1">
    <citation type="journal article" date="2022" name="bioRxiv">
        <title>Genomics of Preaxostyla Flagellates Illuminates Evolutionary Transitions and the Path Towards Mitochondrial Loss.</title>
        <authorList>
            <person name="Novak L.V.F."/>
            <person name="Treitli S.C."/>
            <person name="Pyrih J."/>
            <person name="Halakuc P."/>
            <person name="Pipaliya S.V."/>
            <person name="Vacek V."/>
            <person name="Brzon O."/>
            <person name="Soukal P."/>
            <person name="Eme L."/>
            <person name="Dacks J.B."/>
            <person name="Karnkowska A."/>
            <person name="Elias M."/>
            <person name="Hampl V."/>
        </authorList>
    </citation>
    <scope>NUCLEOTIDE SEQUENCE [LARGE SCALE GENOMIC DNA]</scope>
    <source>
        <strain evidence="2">NAU3</strain>
        <tissue evidence="2">Gut</tissue>
    </source>
</reference>
<accession>A0ABQ9X3E2</accession>
<dbReference type="Proteomes" id="UP001281761">
    <property type="component" value="Unassembled WGS sequence"/>
</dbReference>
<evidence type="ECO:0000256" key="1">
    <source>
        <dbReference type="SAM" id="Phobius"/>
    </source>
</evidence>
<organism evidence="2 3">
    <name type="scientific">Blattamonas nauphoetae</name>
    <dbReference type="NCBI Taxonomy" id="2049346"/>
    <lineage>
        <taxon>Eukaryota</taxon>
        <taxon>Metamonada</taxon>
        <taxon>Preaxostyla</taxon>
        <taxon>Oxymonadida</taxon>
        <taxon>Blattamonas</taxon>
    </lineage>
</organism>
<feature type="transmembrane region" description="Helical" evidence="1">
    <location>
        <begin position="44"/>
        <end position="69"/>
    </location>
</feature>
<keyword evidence="1" id="KW-0472">Membrane</keyword>
<dbReference type="PANTHER" id="PTHR31064:SF30">
    <property type="entry name" value="HIGH-AFFINITY POTASSIUM TRANSPORT PROTEIN-RELATED"/>
    <property type="match status" value="1"/>
</dbReference>
<dbReference type="PANTHER" id="PTHR31064">
    <property type="entry name" value="POTASSIUM TRANSPORT PROTEIN DDB_G0292412-RELATED"/>
    <property type="match status" value="1"/>
</dbReference>
<dbReference type="EMBL" id="JARBJD010000232">
    <property type="protein sequence ID" value="KAK2946281.1"/>
    <property type="molecule type" value="Genomic_DNA"/>
</dbReference>
<gene>
    <name evidence="2" type="ORF">BLNAU_18802</name>
</gene>
<name>A0ABQ9X3E2_9EUKA</name>
<dbReference type="InterPro" id="IPR051143">
    <property type="entry name" value="TrkH_K-transport"/>
</dbReference>
<keyword evidence="1" id="KW-0812">Transmembrane</keyword>
<proteinExistence type="predicted"/>
<sequence length="289" mass="32147">MDVVIDEDLHGQASGERGQELVISYVLHHSREIYTSLFGCVESIVLALAYLALVVLDSIALIFLTYPILRDAGSVSSRVMGLICQGISDRSCGFAFVPMTELRSGGLALLCLTKLVSIYPFTLTLHETALPVSGEEIEREERKEREEAVLADRVRRGDSEFGIPTPFSNPFWNEEEGAQEDHNRVYHRDRTSAASESFFDSPLSYTGAETTLVTHPPSFFGTPTPTVTPLQTTVHSHSNMHLEATHHRGGHHPYLSPTAIHHHFEPSPQPNYVDSKRHHARTFYAARAA</sequence>
<protein>
    <submittedName>
        <fullName evidence="2">K+ Transporter</fullName>
    </submittedName>
</protein>
<keyword evidence="3" id="KW-1185">Reference proteome</keyword>
<evidence type="ECO:0000313" key="2">
    <source>
        <dbReference type="EMBL" id="KAK2946281.1"/>
    </source>
</evidence>